<evidence type="ECO:0000313" key="5">
    <source>
        <dbReference type="EMBL" id="MPQ53920.1"/>
    </source>
</evidence>
<proteinExistence type="predicted"/>
<dbReference type="GO" id="GO:0003700">
    <property type="term" value="F:DNA-binding transcription factor activity"/>
    <property type="evidence" value="ECO:0007669"/>
    <property type="project" value="InterPro"/>
</dbReference>
<dbReference type="Gene3D" id="1.10.10.60">
    <property type="entry name" value="Homeodomain-like"/>
    <property type="match status" value="2"/>
</dbReference>
<protein>
    <submittedName>
        <fullName evidence="5">Regulatory protein PocR</fullName>
    </submittedName>
</protein>
<feature type="domain" description="HTH araC/xylS-type" evidence="4">
    <location>
        <begin position="197"/>
        <end position="295"/>
    </location>
</feature>
<keyword evidence="6" id="KW-1185">Reference proteome</keyword>
<dbReference type="Proteomes" id="UP000475079">
    <property type="component" value="Unassembled WGS sequence"/>
</dbReference>
<dbReference type="SUPFAM" id="SSF46689">
    <property type="entry name" value="Homeodomain-like"/>
    <property type="match status" value="2"/>
</dbReference>
<dbReference type="EMBL" id="WHIY01000021">
    <property type="protein sequence ID" value="MPQ53920.1"/>
    <property type="molecule type" value="Genomic_DNA"/>
</dbReference>
<dbReference type="GO" id="GO:0043565">
    <property type="term" value="F:sequence-specific DNA binding"/>
    <property type="evidence" value="ECO:0007669"/>
    <property type="project" value="InterPro"/>
</dbReference>
<dbReference type="PROSITE" id="PS00041">
    <property type="entry name" value="HTH_ARAC_FAMILY_1"/>
    <property type="match status" value="1"/>
</dbReference>
<dbReference type="PANTHER" id="PTHR43280">
    <property type="entry name" value="ARAC-FAMILY TRANSCRIPTIONAL REGULATOR"/>
    <property type="match status" value="1"/>
</dbReference>
<gene>
    <name evidence="5" type="primary">pocR</name>
    <name evidence="5" type="ORF">GBB84_23805</name>
</gene>
<dbReference type="InterPro" id="IPR018060">
    <property type="entry name" value="HTH_AraC"/>
</dbReference>
<evidence type="ECO:0000313" key="6">
    <source>
        <dbReference type="Proteomes" id="UP000475079"/>
    </source>
</evidence>
<name>A0A6L5EHB1_9ENTR</name>
<reference evidence="5 6" key="1">
    <citation type="submission" date="2019-10" db="EMBL/GenBank/DDBJ databases">
        <title>Characterization of a new Citrobacter species.</title>
        <authorList>
            <person name="Goncalves Ribeiro T."/>
            <person name="Izdebski R."/>
            <person name="Urbanowicz P."/>
            <person name="Carmeli Y."/>
            <person name="Gniadkowski M."/>
            <person name="Peixe L."/>
        </authorList>
    </citation>
    <scope>NUCLEOTIDE SEQUENCE [LARGE SCALE GENOMIC DNA]</scope>
    <source>
        <strain evidence="5 6">NMI7905_11</strain>
    </source>
</reference>
<keyword evidence="3" id="KW-0804">Transcription</keyword>
<dbReference type="InterPro" id="IPR009057">
    <property type="entry name" value="Homeodomain-like_sf"/>
</dbReference>
<evidence type="ECO:0000259" key="4">
    <source>
        <dbReference type="PROSITE" id="PS01124"/>
    </source>
</evidence>
<dbReference type="InterPro" id="IPR018771">
    <property type="entry name" value="PocR_dom"/>
</dbReference>
<dbReference type="PANTHER" id="PTHR43280:SF10">
    <property type="entry name" value="REGULATORY PROTEIN POCR"/>
    <property type="match status" value="1"/>
</dbReference>
<keyword evidence="2" id="KW-0238">DNA-binding</keyword>
<organism evidence="5 6">
    <name type="scientific">Citrobacter telavivensis</name>
    <dbReference type="NCBI Taxonomy" id="2653932"/>
    <lineage>
        <taxon>Bacteria</taxon>
        <taxon>Pseudomonadati</taxon>
        <taxon>Pseudomonadota</taxon>
        <taxon>Gammaproteobacteria</taxon>
        <taxon>Enterobacterales</taxon>
        <taxon>Enterobacteriaceae</taxon>
        <taxon>Citrobacter</taxon>
    </lineage>
</organism>
<comment type="caution">
    <text evidence="5">The sequence shown here is derived from an EMBL/GenBank/DDBJ whole genome shotgun (WGS) entry which is preliminary data.</text>
</comment>
<dbReference type="NCBIfam" id="NF047788">
    <property type="entry name" value="TransRegPocR"/>
    <property type="match status" value="1"/>
</dbReference>
<sequence>MISASTLNSELINKIAQDFAQATSLAVVVVNIHGDEISELFNFTPFCQLMRQHPQHSTRCRMSDRCGGLEASKSDQPCIYRCHAGLTDFSIPLVISGHLVGFVLCGQVRLRNDDGIDLLNIMKVDDRWQADPELLNEFSNVPEMDYSRVMASADLLKLIVENCLKKQLNFVVIKDSAQPTEPARPARAASPHDSKMKKALRYIDAHLSDDLRLEDVASHVYLSPYYFSKLFKKYQGIGFNAWVNQQRMASARELLCHSDWSIASIARNLGFSQTSYFCKVFRQTYQVTPQAYRQKINENLPAESA</sequence>
<evidence type="ECO:0000256" key="2">
    <source>
        <dbReference type="ARBA" id="ARBA00023125"/>
    </source>
</evidence>
<keyword evidence="1" id="KW-0805">Transcription regulation</keyword>
<evidence type="ECO:0000256" key="1">
    <source>
        <dbReference type="ARBA" id="ARBA00023015"/>
    </source>
</evidence>
<accession>A0A6L5EHB1</accession>
<dbReference type="Pfam" id="PF10114">
    <property type="entry name" value="PocR"/>
    <property type="match status" value="1"/>
</dbReference>
<dbReference type="Pfam" id="PF12833">
    <property type="entry name" value="HTH_18"/>
    <property type="match status" value="1"/>
</dbReference>
<dbReference type="PRINTS" id="PR00032">
    <property type="entry name" value="HTHARAC"/>
</dbReference>
<dbReference type="AlphaFoldDB" id="A0A6L5EHB1"/>
<dbReference type="RefSeq" id="WP_152403811.1">
    <property type="nucleotide sequence ID" value="NZ_JBGUBF010000001.1"/>
</dbReference>
<dbReference type="SMART" id="SM00342">
    <property type="entry name" value="HTH_ARAC"/>
    <property type="match status" value="1"/>
</dbReference>
<dbReference type="InterPro" id="IPR018062">
    <property type="entry name" value="HTH_AraC-typ_CS"/>
</dbReference>
<evidence type="ECO:0000256" key="3">
    <source>
        <dbReference type="ARBA" id="ARBA00023163"/>
    </source>
</evidence>
<dbReference type="InterPro" id="IPR020449">
    <property type="entry name" value="Tscrpt_reg_AraC-type_HTH"/>
</dbReference>
<dbReference type="PROSITE" id="PS01124">
    <property type="entry name" value="HTH_ARAC_FAMILY_2"/>
    <property type="match status" value="1"/>
</dbReference>